<protein>
    <submittedName>
        <fullName evidence="9">Transporter</fullName>
    </submittedName>
</protein>
<dbReference type="PANTHER" id="PTHR36838">
    <property type="entry name" value="AUXIN EFFLUX CARRIER FAMILY PROTEIN"/>
    <property type="match status" value="1"/>
</dbReference>
<dbReference type="InterPro" id="IPR038770">
    <property type="entry name" value="Na+/solute_symporter_sf"/>
</dbReference>
<dbReference type="GO" id="GO:0055085">
    <property type="term" value="P:transmembrane transport"/>
    <property type="evidence" value="ECO:0007669"/>
    <property type="project" value="InterPro"/>
</dbReference>
<dbReference type="PANTHER" id="PTHR36838:SF3">
    <property type="entry name" value="TRANSPORTER AUXIN EFFLUX CARRIER EC FAMILY"/>
    <property type="match status" value="1"/>
</dbReference>
<dbReference type="HOGENOM" id="CLU_056175_4_2_6"/>
<feature type="transmembrane region" description="Helical" evidence="8">
    <location>
        <begin position="276"/>
        <end position="298"/>
    </location>
</feature>
<dbReference type="InterPro" id="IPR004776">
    <property type="entry name" value="Mem_transp_PIN-like"/>
</dbReference>
<feature type="transmembrane region" description="Helical" evidence="8">
    <location>
        <begin position="154"/>
        <end position="170"/>
    </location>
</feature>
<keyword evidence="6 8" id="KW-1133">Transmembrane helix</keyword>
<accession>A0A060HDQ2</accession>
<evidence type="ECO:0000256" key="8">
    <source>
        <dbReference type="SAM" id="Phobius"/>
    </source>
</evidence>
<dbReference type="PATRIC" id="fig|155920.8.peg.2458"/>
<feature type="transmembrane region" description="Helical" evidence="8">
    <location>
        <begin position="119"/>
        <end position="142"/>
    </location>
</feature>
<evidence type="ECO:0000256" key="6">
    <source>
        <dbReference type="ARBA" id="ARBA00022989"/>
    </source>
</evidence>
<feature type="transmembrane region" description="Helical" evidence="8">
    <location>
        <begin position="33"/>
        <end position="53"/>
    </location>
</feature>
<proteinExistence type="inferred from homology"/>
<feature type="transmembrane region" description="Helical" evidence="8">
    <location>
        <begin position="59"/>
        <end position="80"/>
    </location>
</feature>
<keyword evidence="3" id="KW-0813">Transport</keyword>
<evidence type="ECO:0000256" key="3">
    <source>
        <dbReference type="ARBA" id="ARBA00022448"/>
    </source>
</evidence>
<dbReference type="EMBL" id="CP006696">
    <property type="protein sequence ID" value="AIC11526.1"/>
    <property type="molecule type" value="Genomic_DNA"/>
</dbReference>
<feature type="transmembrane region" description="Helical" evidence="8">
    <location>
        <begin position="6"/>
        <end position="26"/>
    </location>
</feature>
<evidence type="ECO:0000313" key="9">
    <source>
        <dbReference type="EMBL" id="AIC11526.1"/>
    </source>
</evidence>
<feature type="transmembrane region" description="Helical" evidence="8">
    <location>
        <begin position="92"/>
        <end position="113"/>
    </location>
</feature>
<name>A0A060HDQ2_XYLFS</name>
<evidence type="ECO:0000256" key="1">
    <source>
        <dbReference type="ARBA" id="ARBA00004651"/>
    </source>
</evidence>
<dbReference type="AlphaFoldDB" id="A0A060HDQ2"/>
<reference evidence="9 10" key="1">
    <citation type="submission" date="2013-08" db="EMBL/GenBank/DDBJ databases">
        <authorList>
            <person name="Stouthamer R."/>
            <person name="Nunney L."/>
        </authorList>
    </citation>
    <scope>NUCLEOTIDE SEQUENCE [LARGE SCALE GENOMIC DNA]</scope>
    <source>
        <strain evidence="10">ann-1</strain>
    </source>
</reference>
<evidence type="ECO:0000313" key="10">
    <source>
        <dbReference type="Proteomes" id="UP000027215"/>
    </source>
</evidence>
<evidence type="ECO:0000256" key="2">
    <source>
        <dbReference type="ARBA" id="ARBA00010145"/>
    </source>
</evidence>
<comment type="subcellular location">
    <subcellularLocation>
        <location evidence="1">Cell membrane</location>
        <topology evidence="1">Multi-pass membrane protein</topology>
    </subcellularLocation>
</comment>
<dbReference type="Gene3D" id="1.20.1530.20">
    <property type="match status" value="1"/>
</dbReference>
<evidence type="ECO:0000256" key="4">
    <source>
        <dbReference type="ARBA" id="ARBA00022475"/>
    </source>
</evidence>
<sequence length="303" mass="33052">MIVEVLIRVFFLICTAALGWGAGYILKLSSKEISSLLVYVISPFVIFISILQSPADWTYFAYSLGALLTASVAAFLAYGLARMIWSDGRVNLFSFAAGTGNTGYFALPLAFALFNAQQIAIAVFIIIGINIYEFTVGYFIAAKGTFKTKESLQKIVRLPILYAIILGMTFKKWGIDVGATLLSAMSNFKGAYSVLGMMVIGVTLASYQKIKIDWGFLIATLTWKHLIYPAVGVLIFYFITPVSIDTLAVIVMMLATPMAANTVVVANTLNVYPEKVAFSVMASTFLAVVTVPLAIVWVTRLSR</sequence>
<keyword evidence="7 8" id="KW-0472">Membrane</keyword>
<gene>
    <name evidence="9" type="ORF">D934_10500</name>
</gene>
<evidence type="ECO:0000256" key="7">
    <source>
        <dbReference type="ARBA" id="ARBA00023136"/>
    </source>
</evidence>
<comment type="similarity">
    <text evidence="2">Belongs to the auxin efflux carrier (TC 2.A.69) family.</text>
</comment>
<evidence type="ECO:0000256" key="5">
    <source>
        <dbReference type="ARBA" id="ARBA00022692"/>
    </source>
</evidence>
<dbReference type="GO" id="GO:0005886">
    <property type="term" value="C:plasma membrane"/>
    <property type="evidence" value="ECO:0007669"/>
    <property type="project" value="UniProtKB-SubCell"/>
</dbReference>
<feature type="transmembrane region" description="Helical" evidence="8">
    <location>
        <begin position="190"/>
        <end position="207"/>
    </location>
</feature>
<dbReference type="Pfam" id="PF03547">
    <property type="entry name" value="Mem_trans"/>
    <property type="match status" value="1"/>
</dbReference>
<organism evidence="9 10">
    <name type="scientific">Xylella fastidiosa subsp. sandyi Ann-1</name>
    <dbReference type="NCBI Taxonomy" id="155920"/>
    <lineage>
        <taxon>Bacteria</taxon>
        <taxon>Pseudomonadati</taxon>
        <taxon>Pseudomonadota</taxon>
        <taxon>Gammaproteobacteria</taxon>
        <taxon>Lysobacterales</taxon>
        <taxon>Lysobacteraceae</taxon>
        <taxon>Xylella</taxon>
    </lineage>
</organism>
<dbReference type="KEGG" id="xfs:D934_10500"/>
<keyword evidence="5 8" id="KW-0812">Transmembrane</keyword>
<dbReference type="Proteomes" id="UP000027215">
    <property type="component" value="Chromosome"/>
</dbReference>
<dbReference type="RefSeq" id="WP_024748764.1">
    <property type="nucleotide sequence ID" value="NZ_CP006696.1"/>
</dbReference>
<keyword evidence="4" id="KW-1003">Cell membrane</keyword>